<keyword evidence="5" id="KW-0813">Transport</keyword>
<evidence type="ECO:0000256" key="7">
    <source>
        <dbReference type="ARBA" id="ARBA00022792"/>
    </source>
</evidence>
<evidence type="ECO:0000256" key="9">
    <source>
        <dbReference type="ARBA" id="ARBA00023128"/>
    </source>
</evidence>
<evidence type="ECO:0000256" key="8">
    <source>
        <dbReference type="ARBA" id="ARBA00022982"/>
    </source>
</evidence>
<dbReference type="Pfam" id="PF05047">
    <property type="entry name" value="L51_S25_CI-B8"/>
    <property type="match status" value="1"/>
</dbReference>
<comment type="subcellular location">
    <subcellularLocation>
        <location evidence="2">Mitochondrion inner membrane</location>
        <topology evidence="2">Peripheral membrane protein</topology>
        <orientation evidence="2">Matrix side</orientation>
    </subcellularLocation>
</comment>
<reference evidence="15" key="1">
    <citation type="journal article" date="2010" name="Science">
        <title>Plasticity of animal genome architecture unmasked by rapid evolution of a pelagic tunicate.</title>
        <authorList>
            <person name="Denoeud F."/>
            <person name="Henriet S."/>
            <person name="Mungpakdee S."/>
            <person name="Aury J.M."/>
            <person name="Da Silva C."/>
            <person name="Brinkmann H."/>
            <person name="Mikhaleva J."/>
            <person name="Olsen L.C."/>
            <person name="Jubin C."/>
            <person name="Canestro C."/>
            <person name="Bouquet J.M."/>
            <person name="Danks G."/>
            <person name="Poulain J."/>
            <person name="Campsteijn C."/>
            <person name="Adamski M."/>
            <person name="Cross I."/>
            <person name="Yadetie F."/>
            <person name="Muffato M."/>
            <person name="Louis A."/>
            <person name="Butcher S."/>
            <person name="Tsagkogeorga G."/>
            <person name="Konrad A."/>
            <person name="Singh S."/>
            <person name="Jensen M.F."/>
            <person name="Cong E.H."/>
            <person name="Eikeseth-Otteraa H."/>
            <person name="Noel B."/>
            <person name="Anthouard V."/>
            <person name="Porcel B.M."/>
            <person name="Kachouri-Lafond R."/>
            <person name="Nishino A."/>
            <person name="Ugolini M."/>
            <person name="Chourrout P."/>
            <person name="Nishida H."/>
            <person name="Aasland R."/>
            <person name="Huzurbazar S."/>
            <person name="Westhof E."/>
            <person name="Delsuc F."/>
            <person name="Lehrach H."/>
            <person name="Reinhardt R."/>
            <person name="Weissenbach J."/>
            <person name="Roy S.W."/>
            <person name="Artiguenave F."/>
            <person name="Postlethwait J.H."/>
            <person name="Manak J.R."/>
            <person name="Thompson E.M."/>
            <person name="Jaillon O."/>
            <person name="Du Pasquier L."/>
            <person name="Boudinot P."/>
            <person name="Liberles D.A."/>
            <person name="Volff J.N."/>
            <person name="Philippe H."/>
            <person name="Lenhard B."/>
            <person name="Roest Crollius H."/>
            <person name="Wincker P."/>
            <person name="Chourrout D."/>
        </authorList>
    </citation>
    <scope>NUCLEOTIDE SEQUENCE [LARGE SCALE GENOMIC DNA]</scope>
</reference>
<dbReference type="OrthoDB" id="10250268at2759"/>
<dbReference type="EMBL" id="FN654961">
    <property type="protein sequence ID" value="CBY37383.1"/>
    <property type="molecule type" value="Genomic_DNA"/>
</dbReference>
<dbReference type="InterPro" id="IPR007741">
    <property type="entry name" value="Ribosomal_mL43/mS25/NADH_DH"/>
</dbReference>
<evidence type="ECO:0000313" key="16">
    <source>
        <dbReference type="EMBL" id="CBY32558.1"/>
    </source>
</evidence>
<feature type="disulfide bond" description="Redox-active" evidence="13">
    <location>
        <begin position="19"/>
        <end position="53"/>
    </location>
</feature>
<dbReference type="GO" id="GO:0005743">
    <property type="term" value="C:mitochondrial inner membrane"/>
    <property type="evidence" value="ECO:0007669"/>
    <property type="project" value="UniProtKB-SubCell"/>
</dbReference>
<evidence type="ECO:0000256" key="3">
    <source>
        <dbReference type="ARBA" id="ARBA00008939"/>
    </source>
</evidence>
<comment type="similarity">
    <text evidence="3">Belongs to the complex I NDUFA2 subunit family.</text>
</comment>
<evidence type="ECO:0000313" key="17">
    <source>
        <dbReference type="EMBL" id="CBY37383.1"/>
    </source>
</evidence>
<gene>
    <name evidence="15" type="ORF">GSOID_T00002951001</name>
    <name evidence="17" type="ORF">GSOID_T00030485001</name>
    <name evidence="16" type="ORF">GSOID_T00031897001</name>
</gene>
<keyword evidence="18" id="KW-1185">Reference proteome</keyword>
<evidence type="ECO:0000256" key="13">
    <source>
        <dbReference type="PIRSR" id="PIRSR005822-1"/>
    </source>
</evidence>
<dbReference type="PANTHER" id="PTHR12878:SF0">
    <property type="entry name" value="NADH DEHYDROGENASE [UBIQUINONE] 1 ALPHA SUBCOMPLEX SUBUNIT 2"/>
    <property type="match status" value="1"/>
</dbReference>
<name>E4XT24_OIKDI</name>
<evidence type="ECO:0000259" key="14">
    <source>
        <dbReference type="SMART" id="SM00916"/>
    </source>
</evidence>
<sequence>MSAARQLSRHLKELRIHLCQTSSASKGAREFIQANYTTLKSANPEFPILIRECSGIQPRVIGRYAFGREEKIILSDMSSNEVDQAINSLAAGPSTN</sequence>
<dbReference type="Gene3D" id="3.40.30.10">
    <property type="entry name" value="Glutaredoxin"/>
    <property type="match status" value="1"/>
</dbReference>
<keyword evidence="10" id="KW-0472">Membrane</keyword>
<dbReference type="EMBL" id="FN653145">
    <property type="protein sequence ID" value="CBY12886.1"/>
    <property type="molecule type" value="Genomic_DNA"/>
</dbReference>
<keyword evidence="9" id="KW-0496">Mitochondrion</keyword>
<dbReference type="InParanoid" id="E4XT24"/>
<feature type="domain" description="Ribosomal protein/NADH dehydrogenase" evidence="14">
    <location>
        <begin position="20"/>
        <end position="93"/>
    </location>
</feature>
<keyword evidence="8" id="KW-0249">Electron transport</keyword>
<organism evidence="15">
    <name type="scientific">Oikopleura dioica</name>
    <name type="common">Tunicate</name>
    <dbReference type="NCBI Taxonomy" id="34765"/>
    <lineage>
        <taxon>Eukaryota</taxon>
        <taxon>Metazoa</taxon>
        <taxon>Chordata</taxon>
        <taxon>Tunicata</taxon>
        <taxon>Appendicularia</taxon>
        <taxon>Copelata</taxon>
        <taxon>Oikopleuridae</taxon>
        <taxon>Oikopleura</taxon>
    </lineage>
</organism>
<keyword evidence="7" id="KW-0999">Mitochondrion inner membrane</keyword>
<evidence type="ECO:0000256" key="11">
    <source>
        <dbReference type="ARBA" id="ARBA00031441"/>
    </source>
</evidence>
<protein>
    <recommendedName>
        <fullName evidence="4">NADH dehydrogenase [ubiquinone] 1 alpha subcomplex subunit 2</fullName>
    </recommendedName>
    <alternativeName>
        <fullName evidence="11">Complex I-B8</fullName>
    </alternativeName>
    <alternativeName>
        <fullName evidence="12">NADH-ubiquinone oxidoreductase B8 subunit</fullName>
    </alternativeName>
</protein>
<dbReference type="InterPro" id="IPR016464">
    <property type="entry name" value="NADH_Ub_cplx-1_asu_su-2"/>
</dbReference>
<evidence type="ECO:0000313" key="15">
    <source>
        <dbReference type="EMBL" id="CBY12886.1"/>
    </source>
</evidence>
<evidence type="ECO:0000256" key="6">
    <source>
        <dbReference type="ARBA" id="ARBA00022660"/>
    </source>
</evidence>
<evidence type="ECO:0000256" key="12">
    <source>
        <dbReference type="ARBA" id="ARBA00032513"/>
    </source>
</evidence>
<keyword evidence="6" id="KW-0679">Respiratory chain</keyword>
<evidence type="ECO:0000256" key="4">
    <source>
        <dbReference type="ARBA" id="ARBA00016394"/>
    </source>
</evidence>
<evidence type="ECO:0000313" key="18">
    <source>
        <dbReference type="Proteomes" id="UP000001307"/>
    </source>
</evidence>
<dbReference type="FunCoup" id="E4XT24">
    <property type="interactions" value="7"/>
</dbReference>
<keyword evidence="13" id="KW-1015">Disulfide bond</keyword>
<proteinExistence type="inferred from homology"/>
<dbReference type="PIRSF" id="PIRSF005822">
    <property type="entry name" value="NDUA2"/>
    <property type="match status" value="1"/>
</dbReference>
<evidence type="ECO:0000256" key="5">
    <source>
        <dbReference type="ARBA" id="ARBA00022448"/>
    </source>
</evidence>
<comment type="function">
    <text evidence="1">Accessory subunit of the mitochondrial membrane respiratory chain NADH dehydrogenase (Complex I), that is believed not to be involved in catalysis. Complex I functions in the transfer of electrons from NADH to the respiratory chain. The immediate electron acceptor for the enzyme is believed to be ubiquinone.</text>
</comment>
<accession>E4XT24</accession>
<dbReference type="InterPro" id="IPR036249">
    <property type="entry name" value="Thioredoxin-like_sf"/>
</dbReference>
<evidence type="ECO:0000256" key="2">
    <source>
        <dbReference type="ARBA" id="ARBA00004443"/>
    </source>
</evidence>
<dbReference type="SMART" id="SM00916">
    <property type="entry name" value="L51_S25_CI-B8"/>
    <property type="match status" value="1"/>
</dbReference>
<dbReference type="PANTHER" id="PTHR12878">
    <property type="entry name" value="NADH-UBIQUINONE OXIDOREDUCTASE B8 SUBUNIT"/>
    <property type="match status" value="1"/>
</dbReference>
<evidence type="ECO:0000256" key="1">
    <source>
        <dbReference type="ARBA" id="ARBA00003195"/>
    </source>
</evidence>
<dbReference type="AlphaFoldDB" id="E4XT24"/>
<dbReference type="Proteomes" id="UP000011014">
    <property type="component" value="Unassembled WGS sequence"/>
</dbReference>
<dbReference type="SUPFAM" id="SSF52833">
    <property type="entry name" value="Thioredoxin-like"/>
    <property type="match status" value="1"/>
</dbReference>
<evidence type="ECO:0000256" key="10">
    <source>
        <dbReference type="ARBA" id="ARBA00023136"/>
    </source>
</evidence>
<dbReference type="EMBL" id="FN654358">
    <property type="protein sequence ID" value="CBY32558.1"/>
    <property type="molecule type" value="Genomic_DNA"/>
</dbReference>
<dbReference type="Proteomes" id="UP000001307">
    <property type="component" value="Unassembled WGS sequence"/>
</dbReference>